<proteinExistence type="predicted"/>
<evidence type="ECO:0000256" key="1">
    <source>
        <dbReference type="SAM" id="MobiDB-lite"/>
    </source>
</evidence>
<dbReference type="OrthoDB" id="849477at2"/>
<feature type="transmembrane region" description="Helical" evidence="2">
    <location>
        <begin position="80"/>
        <end position="103"/>
    </location>
</feature>
<feature type="region of interest" description="Disordered" evidence="1">
    <location>
        <begin position="186"/>
        <end position="231"/>
    </location>
</feature>
<feature type="transmembrane region" description="Helical" evidence="2">
    <location>
        <begin position="115"/>
        <end position="134"/>
    </location>
</feature>
<reference evidence="3 4" key="1">
    <citation type="submission" date="2018-03" db="EMBL/GenBank/DDBJ databases">
        <title>Genomic Encyclopedia of Type Strains, Phase III (KMG-III): the genomes of soil and plant-associated and newly described type strains.</title>
        <authorList>
            <person name="Whitman W."/>
        </authorList>
    </citation>
    <scope>NUCLEOTIDE SEQUENCE [LARGE SCALE GENOMIC DNA]</scope>
    <source>
        <strain evidence="3 4">CGMCC 1.12259</strain>
    </source>
</reference>
<dbReference type="Proteomes" id="UP000242682">
    <property type="component" value="Unassembled WGS sequence"/>
</dbReference>
<comment type="caution">
    <text evidence="3">The sequence shown here is derived from an EMBL/GenBank/DDBJ whole genome shotgun (WGS) entry which is preliminary data.</text>
</comment>
<name>A0A2P8H2E1_9BACL</name>
<evidence type="ECO:0000256" key="2">
    <source>
        <dbReference type="SAM" id="Phobius"/>
    </source>
</evidence>
<evidence type="ECO:0000313" key="3">
    <source>
        <dbReference type="EMBL" id="PSL40370.1"/>
    </source>
</evidence>
<dbReference type="AlphaFoldDB" id="A0A2P8H2E1"/>
<keyword evidence="2" id="KW-0472">Membrane</keyword>
<feature type="compositionally biased region" description="Basic and acidic residues" evidence="1">
    <location>
        <begin position="218"/>
        <end position="231"/>
    </location>
</feature>
<evidence type="ECO:0000313" key="4">
    <source>
        <dbReference type="Proteomes" id="UP000242682"/>
    </source>
</evidence>
<keyword evidence="2" id="KW-1133">Transmembrane helix</keyword>
<keyword evidence="2" id="KW-0812">Transmembrane</keyword>
<sequence length="231" mass="27186">MFGVSDLLSLVISAFIILPAVVFLRETGYLIVSGIFGVKNPRLTIGTGPRIIKFGIVDIRKYYHLYSWFSYDALKWKNNFAYICIYAGPIFMNLALALTLNALLANGTIQESVKFWDRFVFYALYYVLFDIVPMKTFNGRPNNGLIIYELLRYGKRIDYNQEPFIPSTTDVEKQYEEEMERIEEIREQEKENTSVQENEKIEQQKEQEKEELKEQEEQEKKEVIEQRQKGN</sequence>
<organism evidence="3 4">
    <name type="scientific">Planomicrobium soli</name>
    <dbReference type="NCBI Taxonomy" id="1176648"/>
    <lineage>
        <taxon>Bacteria</taxon>
        <taxon>Bacillati</taxon>
        <taxon>Bacillota</taxon>
        <taxon>Bacilli</taxon>
        <taxon>Bacillales</taxon>
        <taxon>Caryophanaceae</taxon>
        <taxon>Planomicrobium</taxon>
    </lineage>
</organism>
<feature type="transmembrane region" description="Helical" evidence="2">
    <location>
        <begin position="7"/>
        <end position="24"/>
    </location>
</feature>
<protein>
    <submittedName>
        <fullName evidence="3">Uncharacterized protein</fullName>
    </submittedName>
</protein>
<dbReference type="EMBL" id="PYAT01000005">
    <property type="protein sequence ID" value="PSL40370.1"/>
    <property type="molecule type" value="Genomic_DNA"/>
</dbReference>
<feature type="compositionally biased region" description="Basic and acidic residues" evidence="1">
    <location>
        <begin position="186"/>
        <end position="212"/>
    </location>
</feature>
<gene>
    <name evidence="3" type="ORF">B0H99_105148</name>
</gene>
<accession>A0A2P8H2E1</accession>
<dbReference type="RefSeq" id="WP_106533151.1">
    <property type="nucleotide sequence ID" value="NZ_PYAT01000005.1"/>
</dbReference>
<keyword evidence="4" id="KW-1185">Reference proteome</keyword>